<dbReference type="AlphaFoldDB" id="A0A0D8Y7W6"/>
<reference evidence="2 3" key="1">
    <citation type="submission" date="2013-11" db="EMBL/GenBank/DDBJ databases">
        <title>Draft genome of the bovine lungworm Dictyocaulus viviparus.</title>
        <authorList>
            <person name="Mitreva M."/>
        </authorList>
    </citation>
    <scope>NUCLEOTIDE SEQUENCE [LARGE SCALE GENOMIC DNA]</scope>
    <source>
        <strain evidence="2 3">HannoverDv2000</strain>
    </source>
</reference>
<proteinExistence type="predicted"/>
<protein>
    <recommendedName>
        <fullName evidence="4">SXP/RAL-2 family protein Ani s 5-like cation-binding domain-containing protein</fullName>
    </recommendedName>
</protein>
<keyword evidence="3" id="KW-1185">Reference proteome</keyword>
<organism evidence="2 3">
    <name type="scientific">Dictyocaulus viviparus</name>
    <name type="common">Bovine lungworm</name>
    <dbReference type="NCBI Taxonomy" id="29172"/>
    <lineage>
        <taxon>Eukaryota</taxon>
        <taxon>Metazoa</taxon>
        <taxon>Ecdysozoa</taxon>
        <taxon>Nematoda</taxon>
        <taxon>Chromadorea</taxon>
        <taxon>Rhabditida</taxon>
        <taxon>Rhabditina</taxon>
        <taxon>Rhabditomorpha</taxon>
        <taxon>Strongyloidea</taxon>
        <taxon>Metastrongylidae</taxon>
        <taxon>Dictyocaulus</taxon>
    </lineage>
</organism>
<dbReference type="OrthoDB" id="5846958at2759"/>
<dbReference type="Proteomes" id="UP000053766">
    <property type="component" value="Unassembled WGS sequence"/>
</dbReference>
<dbReference type="EMBL" id="KN716167">
    <property type="protein sequence ID" value="KJH52277.1"/>
    <property type="molecule type" value="Genomic_DNA"/>
</dbReference>
<evidence type="ECO:0008006" key="4">
    <source>
        <dbReference type="Google" id="ProtNLM"/>
    </source>
</evidence>
<evidence type="ECO:0000256" key="1">
    <source>
        <dbReference type="SAM" id="SignalP"/>
    </source>
</evidence>
<accession>A0A0D8Y7W6</accession>
<feature type="signal peptide" evidence="1">
    <location>
        <begin position="1"/>
        <end position="20"/>
    </location>
</feature>
<sequence length="295" mass="33510">MTTFILRRIILISLSFVVISQQHFPQDTNGGQDVHPSWYRMPSGYVYSRNEWPQITRPTQASSMNSYSYSSLDTNQPLYPELTIGAASLNRHYPRVGQEKPCQTSLSRYHQLLVKKQQQLLKQKQLNVTNTVKAILPKSLRTIYSTIIPSMKLTTNPSIIPQRKIITTTAEMPETTENIVTTDVTTPHTTREIEATTTKELSCCETTTTATSSSTKNSLWEDLLTKAELLAAIKEIVSKLKASLDNVELDEDARLMSDQLRNKWQQLTTGPKNEHLTRLLRSNVGDVQRNSHVRH</sequence>
<name>A0A0D8Y7W6_DICVI</name>
<keyword evidence="1" id="KW-0732">Signal</keyword>
<feature type="chain" id="PRO_5002336457" description="SXP/RAL-2 family protein Ani s 5-like cation-binding domain-containing protein" evidence="1">
    <location>
        <begin position="21"/>
        <end position="295"/>
    </location>
</feature>
<evidence type="ECO:0000313" key="3">
    <source>
        <dbReference type="Proteomes" id="UP000053766"/>
    </source>
</evidence>
<dbReference type="STRING" id="29172.A0A0D8Y7W6"/>
<evidence type="ECO:0000313" key="2">
    <source>
        <dbReference type="EMBL" id="KJH52277.1"/>
    </source>
</evidence>
<reference evidence="3" key="2">
    <citation type="journal article" date="2016" name="Sci. Rep.">
        <title>Dictyocaulus viviparus genome, variome and transcriptome elucidate lungworm biology and support future intervention.</title>
        <authorList>
            <person name="McNulty S.N."/>
            <person name="Strube C."/>
            <person name="Rosa B.A."/>
            <person name="Martin J.C."/>
            <person name="Tyagi R."/>
            <person name="Choi Y.J."/>
            <person name="Wang Q."/>
            <person name="Hallsworth Pepin K."/>
            <person name="Zhang X."/>
            <person name="Ozersky P."/>
            <person name="Wilson R.K."/>
            <person name="Sternberg P.W."/>
            <person name="Gasser R.B."/>
            <person name="Mitreva M."/>
        </authorList>
    </citation>
    <scope>NUCLEOTIDE SEQUENCE [LARGE SCALE GENOMIC DNA]</scope>
    <source>
        <strain evidence="3">HannoverDv2000</strain>
    </source>
</reference>
<gene>
    <name evidence="2" type="ORF">DICVIV_01479</name>
</gene>